<name>A0A6N2YMF6_ENTAG</name>
<accession>A0A6N2YMF6</accession>
<evidence type="ECO:0000259" key="1">
    <source>
        <dbReference type="Pfam" id="PF24875"/>
    </source>
</evidence>
<dbReference type="EMBL" id="CACRUS010000003">
    <property type="protein sequence ID" value="VYT68041.1"/>
    <property type="molecule type" value="Genomic_DNA"/>
</dbReference>
<feature type="domain" description="DUF7736" evidence="1">
    <location>
        <begin position="6"/>
        <end position="64"/>
    </location>
</feature>
<gene>
    <name evidence="2" type="ORF">PALFYP105_02222</name>
</gene>
<dbReference type="AlphaFoldDB" id="A0A6N2YMF6"/>
<dbReference type="Pfam" id="PF24875">
    <property type="entry name" value="DUF7736"/>
    <property type="match status" value="1"/>
</dbReference>
<sequence>MKLTQQQCTILTGYTGVLIGSFSDFQQDAEKRLGRTLLTHEMASAEVMSELKELYKKDFLALMPE</sequence>
<evidence type="ECO:0000313" key="2">
    <source>
        <dbReference type="EMBL" id="VYT68041.1"/>
    </source>
</evidence>
<dbReference type="InterPro" id="IPR056638">
    <property type="entry name" value="DUF7736"/>
</dbReference>
<organism evidence="2">
    <name type="scientific">Enterobacter agglomerans</name>
    <name type="common">Erwinia herbicola</name>
    <name type="synonym">Pantoea agglomerans</name>
    <dbReference type="NCBI Taxonomy" id="549"/>
    <lineage>
        <taxon>Bacteria</taxon>
        <taxon>Pseudomonadati</taxon>
        <taxon>Pseudomonadota</taxon>
        <taxon>Gammaproteobacteria</taxon>
        <taxon>Enterobacterales</taxon>
        <taxon>Erwiniaceae</taxon>
        <taxon>Pantoea</taxon>
        <taxon>Pantoea agglomerans group</taxon>
    </lineage>
</organism>
<proteinExistence type="predicted"/>
<protein>
    <recommendedName>
        <fullName evidence="1">DUF7736 domain-containing protein</fullName>
    </recommendedName>
</protein>
<reference evidence="2" key="1">
    <citation type="submission" date="2019-11" db="EMBL/GenBank/DDBJ databases">
        <authorList>
            <person name="Feng L."/>
        </authorList>
    </citation>
    <scope>NUCLEOTIDE SEQUENCE</scope>
    <source>
        <strain evidence="2">PagglomeransLFYP105</strain>
    </source>
</reference>